<dbReference type="GO" id="GO:0000981">
    <property type="term" value="F:DNA-binding transcription factor activity, RNA polymerase II-specific"/>
    <property type="evidence" value="ECO:0007669"/>
    <property type="project" value="InterPro"/>
</dbReference>
<dbReference type="InterPro" id="IPR001138">
    <property type="entry name" value="Zn2Cys6_DnaBD"/>
</dbReference>
<evidence type="ECO:0000313" key="4">
    <source>
        <dbReference type="EMBL" id="KAF7289641.1"/>
    </source>
</evidence>
<keyword evidence="2" id="KW-0539">Nucleus</keyword>
<evidence type="ECO:0000256" key="1">
    <source>
        <dbReference type="ARBA" id="ARBA00022723"/>
    </source>
</evidence>
<dbReference type="SMART" id="SM00906">
    <property type="entry name" value="Fungal_trans"/>
    <property type="match status" value="1"/>
</dbReference>
<keyword evidence="1" id="KW-0479">Metal-binding</keyword>
<dbReference type="OrthoDB" id="4456959at2759"/>
<accession>A0A8H6RZ35</accession>
<dbReference type="PANTHER" id="PTHR46910">
    <property type="entry name" value="TRANSCRIPTION FACTOR PDR1"/>
    <property type="match status" value="1"/>
</dbReference>
<proteinExistence type="predicted"/>
<dbReference type="Pfam" id="PF04082">
    <property type="entry name" value="Fungal_trans"/>
    <property type="match status" value="1"/>
</dbReference>
<sequence>MSSGEDEQTSKRKKAHRPCDMCRKKKRRCDGEEPCSRCIKYGFTCTYEQKAVKRASTSYVQSLESRLKTVESLLQQQQQAPSILPLPTAPRPSDFQKAGPGVQIVIASIRAINSPFPAPHPDDASWNRVSDKLKHLKISGGFHGKSSPTNLVDKVIGAKDCGQTGEAQGVPKHAVSGRPWTIRPWTTIPPKKYVFPEDNLLVSLATLYFTHFNFYYPLLHRDTFERDLANGLHLKSETEFGATVLLVCALGAQYSTDPRVRSGIREAPPGNVWFDQVDLAGSAQPSLYTLQSYCLATLYLEHTSGARACWTVVGTGIRLAQEIGAHPYWVLTQLNTQFSAALGRSIAIPTQDSGWMVHSPNHPISRRPSTFFVLQLKLYKILSYTLKILYATSRIQRLIGLNDDHWIDLPVVEFDSALNGWFESIPSHLPWNPNKSAASSEEDPTIIDQAAVLH</sequence>
<dbReference type="CDD" id="cd12148">
    <property type="entry name" value="fungal_TF_MHR"/>
    <property type="match status" value="1"/>
</dbReference>
<keyword evidence="5" id="KW-1185">Reference proteome</keyword>
<dbReference type="Gene3D" id="4.10.240.10">
    <property type="entry name" value="Zn(2)-C6 fungal-type DNA-binding domain"/>
    <property type="match status" value="1"/>
</dbReference>
<dbReference type="PROSITE" id="PS50048">
    <property type="entry name" value="ZN2_CY6_FUNGAL_2"/>
    <property type="match status" value="1"/>
</dbReference>
<evidence type="ECO:0000313" key="5">
    <source>
        <dbReference type="Proteomes" id="UP000613580"/>
    </source>
</evidence>
<feature type="domain" description="Zn(2)-C6 fungal-type" evidence="3">
    <location>
        <begin position="18"/>
        <end position="47"/>
    </location>
</feature>
<dbReference type="PANTHER" id="PTHR46910:SF38">
    <property type="entry name" value="ZN(2)-C6 FUNGAL-TYPE DOMAIN-CONTAINING PROTEIN"/>
    <property type="match status" value="1"/>
</dbReference>
<evidence type="ECO:0000256" key="2">
    <source>
        <dbReference type="ARBA" id="ARBA00023242"/>
    </source>
</evidence>
<dbReference type="EMBL" id="JACAZE010000028">
    <property type="protein sequence ID" value="KAF7289641.1"/>
    <property type="molecule type" value="Genomic_DNA"/>
</dbReference>
<protein>
    <submittedName>
        <fullName evidence="4">Zn(2)-C6 fungal-type domain-containing protein</fullName>
    </submittedName>
</protein>
<dbReference type="AlphaFoldDB" id="A0A8H6RZ35"/>
<dbReference type="GO" id="GO:0006351">
    <property type="term" value="P:DNA-templated transcription"/>
    <property type="evidence" value="ECO:0007669"/>
    <property type="project" value="InterPro"/>
</dbReference>
<evidence type="ECO:0000259" key="3">
    <source>
        <dbReference type="PROSITE" id="PS50048"/>
    </source>
</evidence>
<dbReference type="InterPro" id="IPR007219">
    <property type="entry name" value="XnlR_reg_dom"/>
</dbReference>
<dbReference type="Proteomes" id="UP000613580">
    <property type="component" value="Unassembled WGS sequence"/>
</dbReference>
<dbReference type="CDD" id="cd00067">
    <property type="entry name" value="GAL4"/>
    <property type="match status" value="1"/>
</dbReference>
<dbReference type="InterPro" id="IPR050987">
    <property type="entry name" value="AtrR-like"/>
</dbReference>
<gene>
    <name evidence="4" type="ORF">HMN09_01326300</name>
</gene>
<dbReference type="GO" id="GO:0008270">
    <property type="term" value="F:zinc ion binding"/>
    <property type="evidence" value="ECO:0007669"/>
    <property type="project" value="InterPro"/>
</dbReference>
<comment type="caution">
    <text evidence="4">The sequence shown here is derived from an EMBL/GenBank/DDBJ whole genome shotgun (WGS) entry which is preliminary data.</text>
</comment>
<dbReference type="SUPFAM" id="SSF57701">
    <property type="entry name" value="Zn2/Cys6 DNA-binding domain"/>
    <property type="match status" value="1"/>
</dbReference>
<dbReference type="PROSITE" id="PS00463">
    <property type="entry name" value="ZN2_CY6_FUNGAL_1"/>
    <property type="match status" value="1"/>
</dbReference>
<reference evidence="4" key="1">
    <citation type="submission" date="2020-05" db="EMBL/GenBank/DDBJ databases">
        <title>Mycena genomes resolve the evolution of fungal bioluminescence.</title>
        <authorList>
            <person name="Tsai I.J."/>
        </authorList>
    </citation>
    <scope>NUCLEOTIDE SEQUENCE</scope>
    <source>
        <strain evidence="4">110903Hualien_Pintung</strain>
    </source>
</reference>
<dbReference type="GO" id="GO:0003677">
    <property type="term" value="F:DNA binding"/>
    <property type="evidence" value="ECO:0007669"/>
    <property type="project" value="InterPro"/>
</dbReference>
<dbReference type="InterPro" id="IPR036864">
    <property type="entry name" value="Zn2-C6_fun-type_DNA-bd_sf"/>
</dbReference>
<dbReference type="SMART" id="SM00066">
    <property type="entry name" value="GAL4"/>
    <property type="match status" value="1"/>
</dbReference>
<organism evidence="4 5">
    <name type="scientific">Mycena chlorophos</name>
    <name type="common">Agaric fungus</name>
    <name type="synonym">Agaricus chlorophos</name>
    <dbReference type="NCBI Taxonomy" id="658473"/>
    <lineage>
        <taxon>Eukaryota</taxon>
        <taxon>Fungi</taxon>
        <taxon>Dikarya</taxon>
        <taxon>Basidiomycota</taxon>
        <taxon>Agaricomycotina</taxon>
        <taxon>Agaricomycetes</taxon>
        <taxon>Agaricomycetidae</taxon>
        <taxon>Agaricales</taxon>
        <taxon>Marasmiineae</taxon>
        <taxon>Mycenaceae</taxon>
        <taxon>Mycena</taxon>
    </lineage>
</organism>
<dbReference type="Pfam" id="PF00172">
    <property type="entry name" value="Zn_clus"/>
    <property type="match status" value="1"/>
</dbReference>
<name>A0A8H6RZ35_MYCCL</name>